<name>A0A8S1X6H8_9CILI</name>
<dbReference type="Proteomes" id="UP000689195">
    <property type="component" value="Unassembled WGS sequence"/>
</dbReference>
<evidence type="ECO:0000313" key="2">
    <source>
        <dbReference type="Proteomes" id="UP000689195"/>
    </source>
</evidence>
<keyword evidence="2" id="KW-1185">Reference proteome</keyword>
<reference evidence="1" key="1">
    <citation type="submission" date="2021-01" db="EMBL/GenBank/DDBJ databases">
        <authorList>
            <consortium name="Genoscope - CEA"/>
            <person name="William W."/>
        </authorList>
    </citation>
    <scope>NUCLEOTIDE SEQUENCE</scope>
</reference>
<sequence length="137" mass="16615">MYQKSSLKKKNNDILQVQNNYIGLLSSKQKLNIRLYIQFLGTIHLEYFQYENLRFFNIFLFNHLLIPSYHQLPINQYVYDSPKIINKNMITKYNICNINHNNIFQIDLIINFQSKQKLRNLIKVYQKLKIQENQSQI</sequence>
<organism evidence="1 2">
    <name type="scientific">Paramecium pentaurelia</name>
    <dbReference type="NCBI Taxonomy" id="43138"/>
    <lineage>
        <taxon>Eukaryota</taxon>
        <taxon>Sar</taxon>
        <taxon>Alveolata</taxon>
        <taxon>Ciliophora</taxon>
        <taxon>Intramacronucleata</taxon>
        <taxon>Oligohymenophorea</taxon>
        <taxon>Peniculida</taxon>
        <taxon>Parameciidae</taxon>
        <taxon>Paramecium</taxon>
    </lineage>
</organism>
<evidence type="ECO:0000313" key="1">
    <source>
        <dbReference type="EMBL" id="CAD8194256.1"/>
    </source>
</evidence>
<comment type="caution">
    <text evidence="1">The sequence shown here is derived from an EMBL/GenBank/DDBJ whole genome shotgun (WGS) entry which is preliminary data.</text>
</comment>
<dbReference type="AlphaFoldDB" id="A0A8S1X6H8"/>
<dbReference type="EMBL" id="CAJJDO010000106">
    <property type="protein sequence ID" value="CAD8194256.1"/>
    <property type="molecule type" value="Genomic_DNA"/>
</dbReference>
<gene>
    <name evidence="1" type="ORF">PPENT_87.1.T1060103</name>
</gene>
<proteinExistence type="predicted"/>
<protein>
    <submittedName>
        <fullName evidence="1">Uncharacterized protein</fullName>
    </submittedName>
</protein>
<accession>A0A8S1X6H8</accession>